<dbReference type="CDD" id="cd01347">
    <property type="entry name" value="ligand_gated_channel"/>
    <property type="match status" value="1"/>
</dbReference>
<dbReference type="Gene3D" id="2.170.130.10">
    <property type="entry name" value="TonB-dependent receptor, plug domain"/>
    <property type="match status" value="1"/>
</dbReference>
<evidence type="ECO:0000256" key="2">
    <source>
        <dbReference type="ARBA" id="ARBA00009810"/>
    </source>
</evidence>
<comment type="subcellular location">
    <subcellularLocation>
        <location evidence="1 14">Cell outer membrane</location>
        <topology evidence="1 14">Multi-pass membrane protein</topology>
    </subcellularLocation>
</comment>
<evidence type="ECO:0000259" key="18">
    <source>
        <dbReference type="Pfam" id="PF07715"/>
    </source>
</evidence>
<dbReference type="NCBIfam" id="TIGR01783">
    <property type="entry name" value="TonB-siderophor"/>
    <property type="match status" value="1"/>
</dbReference>
<evidence type="ECO:0000313" key="20">
    <source>
        <dbReference type="Proteomes" id="UP000326570"/>
    </source>
</evidence>
<keyword evidence="5" id="KW-0410">Iron transport</keyword>
<dbReference type="InterPro" id="IPR000531">
    <property type="entry name" value="Beta-barrel_TonB"/>
</dbReference>
<keyword evidence="3 14" id="KW-0813">Transport</keyword>
<feature type="domain" description="TonB-dependent receptor-like beta-barrel" evidence="17">
    <location>
        <begin position="311"/>
        <end position="775"/>
    </location>
</feature>
<keyword evidence="9" id="KW-0406">Ion transport</keyword>
<comment type="similarity">
    <text evidence="2 14 15">Belongs to the TonB-dependent receptor family.</text>
</comment>
<dbReference type="InterPro" id="IPR037066">
    <property type="entry name" value="Plug_dom_sf"/>
</dbReference>
<dbReference type="GO" id="GO:0038023">
    <property type="term" value="F:signaling receptor activity"/>
    <property type="evidence" value="ECO:0007669"/>
    <property type="project" value="InterPro"/>
</dbReference>
<evidence type="ECO:0000256" key="9">
    <source>
        <dbReference type="ARBA" id="ARBA00023065"/>
    </source>
</evidence>
<organism evidence="19 20">
    <name type="scientific">Adhaeribacter soli</name>
    <dbReference type="NCBI Taxonomy" id="2607655"/>
    <lineage>
        <taxon>Bacteria</taxon>
        <taxon>Pseudomonadati</taxon>
        <taxon>Bacteroidota</taxon>
        <taxon>Cytophagia</taxon>
        <taxon>Cytophagales</taxon>
        <taxon>Hymenobacteraceae</taxon>
        <taxon>Adhaeribacter</taxon>
    </lineage>
</organism>
<dbReference type="EMBL" id="VTWT01000014">
    <property type="protein sequence ID" value="KAA9324997.1"/>
    <property type="molecule type" value="Genomic_DNA"/>
</dbReference>
<keyword evidence="7 16" id="KW-0732">Signal</keyword>
<evidence type="ECO:0000256" key="12">
    <source>
        <dbReference type="ARBA" id="ARBA00023170"/>
    </source>
</evidence>
<evidence type="ECO:0000313" key="19">
    <source>
        <dbReference type="EMBL" id="KAA9324997.1"/>
    </source>
</evidence>
<dbReference type="SUPFAM" id="SSF49452">
    <property type="entry name" value="Starch-binding domain-like"/>
    <property type="match status" value="1"/>
</dbReference>
<dbReference type="GO" id="GO:0015344">
    <property type="term" value="F:siderophore uptake transmembrane transporter activity"/>
    <property type="evidence" value="ECO:0007669"/>
    <property type="project" value="TreeGrafter"/>
</dbReference>
<keyword evidence="4 14" id="KW-1134">Transmembrane beta strand</keyword>
<dbReference type="Pfam" id="PF13715">
    <property type="entry name" value="CarbopepD_reg_2"/>
    <property type="match status" value="1"/>
</dbReference>
<dbReference type="Pfam" id="PF07715">
    <property type="entry name" value="Plug"/>
    <property type="match status" value="1"/>
</dbReference>
<feature type="signal peptide" evidence="16">
    <location>
        <begin position="1"/>
        <end position="29"/>
    </location>
</feature>
<dbReference type="RefSeq" id="WP_150906047.1">
    <property type="nucleotide sequence ID" value="NZ_VTWT01000014.1"/>
</dbReference>
<evidence type="ECO:0000256" key="1">
    <source>
        <dbReference type="ARBA" id="ARBA00004571"/>
    </source>
</evidence>
<evidence type="ECO:0000259" key="17">
    <source>
        <dbReference type="Pfam" id="PF00593"/>
    </source>
</evidence>
<name>A0A5N1IM59_9BACT</name>
<dbReference type="GO" id="GO:0030246">
    <property type="term" value="F:carbohydrate binding"/>
    <property type="evidence" value="ECO:0007669"/>
    <property type="project" value="InterPro"/>
</dbReference>
<protein>
    <submittedName>
        <fullName evidence="19">TonB-dependent receptor</fullName>
    </submittedName>
</protein>
<dbReference type="PROSITE" id="PS52016">
    <property type="entry name" value="TONB_DEPENDENT_REC_3"/>
    <property type="match status" value="1"/>
</dbReference>
<dbReference type="GO" id="GO:0015891">
    <property type="term" value="P:siderophore transport"/>
    <property type="evidence" value="ECO:0007669"/>
    <property type="project" value="InterPro"/>
</dbReference>
<reference evidence="19 20" key="1">
    <citation type="submission" date="2019-09" db="EMBL/GenBank/DDBJ databases">
        <title>Genome sequence of Adhaeribacter sp. M2.</title>
        <authorList>
            <person name="Srinivasan S."/>
        </authorList>
    </citation>
    <scope>NUCLEOTIDE SEQUENCE [LARGE SCALE GENOMIC DNA]</scope>
    <source>
        <strain evidence="19 20">M2</strain>
    </source>
</reference>
<dbReference type="InterPro" id="IPR013784">
    <property type="entry name" value="Carb-bd-like_fold"/>
</dbReference>
<dbReference type="Proteomes" id="UP000326570">
    <property type="component" value="Unassembled WGS sequence"/>
</dbReference>
<evidence type="ECO:0000256" key="15">
    <source>
        <dbReference type="RuleBase" id="RU003357"/>
    </source>
</evidence>
<accession>A0A5N1IM59</accession>
<feature type="domain" description="TonB-dependent receptor plug" evidence="18">
    <location>
        <begin position="140"/>
        <end position="237"/>
    </location>
</feature>
<dbReference type="InterPro" id="IPR010105">
    <property type="entry name" value="TonB_sidphr_rcpt"/>
</dbReference>
<dbReference type="InterPro" id="IPR039426">
    <property type="entry name" value="TonB-dep_rcpt-like"/>
</dbReference>
<dbReference type="InterPro" id="IPR036942">
    <property type="entry name" value="Beta-barrel_TonB_sf"/>
</dbReference>
<dbReference type="SUPFAM" id="SSF56935">
    <property type="entry name" value="Porins"/>
    <property type="match status" value="1"/>
</dbReference>
<keyword evidence="6 14" id="KW-0812">Transmembrane</keyword>
<evidence type="ECO:0000256" key="16">
    <source>
        <dbReference type="SAM" id="SignalP"/>
    </source>
</evidence>
<keyword evidence="10 15" id="KW-0798">TonB box</keyword>
<sequence>MINFTSAKSCLRVCSGLVILLCFSISAFAQTGTIQGRISTNEGQPAGYVNVYLKEIKKGTATVEDGTYTLKNVKPGAYTIIASFIGLQPLEKTIAVEAGKVTSLDLVLSENSEKLSEVQVTARRSQNERPVSVGKIAIRPMDLPQSISVVGSEVIAQQQASKLSDVIKNVNGVALGTTRGSTSETFFARGYNLGANNIMKNGARSNSAVIPEASTLEKVEILKGSAALLYGNVSGGAVINMVTKQPKFEYGGEVALRAGSYNFFKPIVDVYGPISQNLAFRAVGTYETAGSYRKGVESKKIFVNPSLLYKISDRTDILVQADYLKHDLTPDFGVGSLADTVLNTKASRTATFNTPWAFNNVKQTNASVTVDHQLTESWKLNFVAARQDFDRDYFSPERIQAKANGDWDRKLTRSRIGEDYYNSQLNLTGTFKTGLLAHNLLVGADAERYKNSTNGFKIDNGKAVYDKINILDPTLYEPRTDLPEAENNARTEALTYRYGVFVQDLITVTEKLKVLAGLRWSYQEVPANRVFDLDKGTDSSTVKSKYDQAFSPRVGLVYQPVTSTSFFASYSNNFVPNSGIDVYGANLKPSIIDQYEAGVKNDLIKGKLTANFTVYRIVNNNLAQTARFDKEGNEYTGNLYKELTGQTTSDGAEIDLNGTLITGLNFLAGYSYNFMRYTNTPDTKGSYKEGERLVNNPAHTANASLFYTLQNTALKGLKVGVSGFYTGARNAGWNNAIGQKEQFSRLIKVDGFTTFDVTLGYTYKNLSLLGKLSNLTNELNYYVHENYSVNPIAPRQFTTTLSCKF</sequence>
<dbReference type="GO" id="GO:0009279">
    <property type="term" value="C:cell outer membrane"/>
    <property type="evidence" value="ECO:0007669"/>
    <property type="project" value="UniProtKB-SubCell"/>
</dbReference>
<dbReference type="Gene3D" id="2.60.40.1120">
    <property type="entry name" value="Carboxypeptidase-like, regulatory domain"/>
    <property type="match status" value="1"/>
</dbReference>
<evidence type="ECO:0000256" key="3">
    <source>
        <dbReference type="ARBA" id="ARBA00022448"/>
    </source>
</evidence>
<evidence type="ECO:0000256" key="6">
    <source>
        <dbReference type="ARBA" id="ARBA00022692"/>
    </source>
</evidence>
<dbReference type="Gene3D" id="2.40.170.20">
    <property type="entry name" value="TonB-dependent receptor, beta-barrel domain"/>
    <property type="match status" value="1"/>
</dbReference>
<keyword evidence="8" id="KW-0408">Iron</keyword>
<keyword evidence="13 14" id="KW-0998">Cell outer membrane</keyword>
<evidence type="ECO:0000256" key="11">
    <source>
        <dbReference type="ARBA" id="ARBA00023136"/>
    </source>
</evidence>
<gene>
    <name evidence="19" type="ORF">F0P94_18985</name>
</gene>
<evidence type="ECO:0000256" key="4">
    <source>
        <dbReference type="ARBA" id="ARBA00022452"/>
    </source>
</evidence>
<evidence type="ECO:0000256" key="14">
    <source>
        <dbReference type="PROSITE-ProRule" id="PRU01360"/>
    </source>
</evidence>
<evidence type="ECO:0000256" key="7">
    <source>
        <dbReference type="ARBA" id="ARBA00022729"/>
    </source>
</evidence>
<comment type="caution">
    <text evidence="19">The sequence shown here is derived from an EMBL/GenBank/DDBJ whole genome shotgun (WGS) entry which is preliminary data.</text>
</comment>
<evidence type="ECO:0000256" key="8">
    <source>
        <dbReference type="ARBA" id="ARBA00023004"/>
    </source>
</evidence>
<feature type="chain" id="PRO_5024989600" evidence="16">
    <location>
        <begin position="30"/>
        <end position="805"/>
    </location>
</feature>
<evidence type="ECO:0000256" key="10">
    <source>
        <dbReference type="ARBA" id="ARBA00023077"/>
    </source>
</evidence>
<keyword evidence="20" id="KW-1185">Reference proteome</keyword>
<dbReference type="PANTHER" id="PTHR32552:SF68">
    <property type="entry name" value="FERRICHROME OUTER MEMBRANE TRANSPORTER_PHAGE RECEPTOR"/>
    <property type="match status" value="1"/>
</dbReference>
<evidence type="ECO:0000256" key="5">
    <source>
        <dbReference type="ARBA" id="ARBA00022496"/>
    </source>
</evidence>
<dbReference type="AlphaFoldDB" id="A0A5N1IM59"/>
<proteinExistence type="inferred from homology"/>
<dbReference type="Pfam" id="PF00593">
    <property type="entry name" value="TonB_dep_Rec_b-barrel"/>
    <property type="match status" value="1"/>
</dbReference>
<dbReference type="PANTHER" id="PTHR32552">
    <property type="entry name" value="FERRICHROME IRON RECEPTOR-RELATED"/>
    <property type="match status" value="1"/>
</dbReference>
<keyword evidence="12 19" id="KW-0675">Receptor</keyword>
<evidence type="ECO:0000256" key="13">
    <source>
        <dbReference type="ARBA" id="ARBA00023237"/>
    </source>
</evidence>
<dbReference type="InterPro" id="IPR012910">
    <property type="entry name" value="Plug_dom"/>
</dbReference>
<keyword evidence="11 14" id="KW-0472">Membrane</keyword>